<dbReference type="CDD" id="cd22481">
    <property type="entry name" value="KH-I_FUBP1_rpt2"/>
    <property type="match status" value="1"/>
</dbReference>
<keyword evidence="2" id="KW-0677">Repeat</keyword>
<feature type="compositionally biased region" description="Polar residues" evidence="5">
    <location>
        <begin position="342"/>
        <end position="356"/>
    </location>
</feature>
<keyword evidence="4" id="KW-0694">RNA-binding</keyword>
<evidence type="ECO:0000256" key="3">
    <source>
        <dbReference type="ARBA" id="ARBA00023242"/>
    </source>
</evidence>
<dbReference type="InterPro" id="IPR004087">
    <property type="entry name" value="KH_dom"/>
</dbReference>
<gene>
    <name evidence="7" type="primary">FUBP1</name>
    <name evidence="7" type="synonym">fubp1</name>
</gene>
<accession>A0A8C9SV84</accession>
<evidence type="ECO:0000256" key="1">
    <source>
        <dbReference type="ARBA" id="ARBA00004123"/>
    </source>
</evidence>
<organism evidence="7 8">
    <name type="scientific">Scleropages formosus</name>
    <name type="common">Asian bonytongue</name>
    <name type="synonym">Osteoglossum formosum</name>
    <dbReference type="NCBI Taxonomy" id="113540"/>
    <lineage>
        <taxon>Eukaryota</taxon>
        <taxon>Metazoa</taxon>
        <taxon>Chordata</taxon>
        <taxon>Craniata</taxon>
        <taxon>Vertebrata</taxon>
        <taxon>Euteleostomi</taxon>
        <taxon>Actinopterygii</taxon>
        <taxon>Neopterygii</taxon>
        <taxon>Teleostei</taxon>
        <taxon>Osteoglossocephala</taxon>
        <taxon>Osteoglossomorpha</taxon>
        <taxon>Osteoglossiformes</taxon>
        <taxon>Osteoglossidae</taxon>
        <taxon>Scleropages</taxon>
    </lineage>
</organism>
<feature type="domain" description="K Homology" evidence="6">
    <location>
        <begin position="41"/>
        <end position="111"/>
    </location>
</feature>
<dbReference type="Proteomes" id="UP000694397">
    <property type="component" value="Chromosome 3"/>
</dbReference>
<reference evidence="7" key="2">
    <citation type="submission" date="2025-08" db="UniProtKB">
        <authorList>
            <consortium name="Ensembl"/>
        </authorList>
    </citation>
    <scope>IDENTIFICATION</scope>
</reference>
<dbReference type="Pfam" id="PF09005">
    <property type="entry name" value="FUBP_C"/>
    <property type="match status" value="2"/>
</dbReference>
<dbReference type="SMART" id="SM00322">
    <property type="entry name" value="KH"/>
    <property type="match status" value="2"/>
</dbReference>
<dbReference type="GO" id="GO:0006355">
    <property type="term" value="P:regulation of DNA-templated transcription"/>
    <property type="evidence" value="ECO:0007669"/>
    <property type="project" value="InterPro"/>
</dbReference>
<dbReference type="GeneTree" id="ENSGT00940000160043"/>
<feature type="region of interest" description="Disordered" evidence="5">
    <location>
        <begin position="342"/>
        <end position="366"/>
    </location>
</feature>
<dbReference type="InterPro" id="IPR036612">
    <property type="entry name" value="KH_dom_type_1_sf"/>
</dbReference>
<dbReference type="InterPro" id="IPR015096">
    <property type="entry name" value="FUBP_C"/>
</dbReference>
<dbReference type="Gene3D" id="3.30.1370.10">
    <property type="entry name" value="K Homology domain, type 1"/>
    <property type="match status" value="2"/>
</dbReference>
<protein>
    <submittedName>
        <fullName evidence="7">Far upstream element (FUSE) binding protein 1</fullName>
    </submittedName>
</protein>
<dbReference type="AlphaFoldDB" id="A0A8C9SV84"/>
<sequence>MLRQGKTSSVSCITFVESEMMKSVDLAEILNFHTYGSNTFRSTSEEVKVPDGMVGFIIGRGGEQISRIQQESGCKIQIAPDSGGMPERSVTLTGSPDSIQTAKRLLTEIVEKGRPTPGFHHSDGPGMSVQEILVPASKAGLVIGKGGETIKQLQERAGVKMVMIQEGPQNTGADKPLRISGEPFKVQQAKEMVMELIRDQGFREQRGEYGSRMGGGDSLDVSGTTSFFACLAVYLVFRWFVTPLSSPSQVPVPRFAVGDQQAPGQSGQADYTKAWEEYYKKLGQQGQQPQDYTKAWEEYYKKQGQAAPQAAAATPSPAGGQPDYSAAWAEYYRQQAAYYGQGSPQTMAGAPTQQVHPSKFSCPPCL</sequence>
<dbReference type="GO" id="GO:0005634">
    <property type="term" value="C:nucleus"/>
    <property type="evidence" value="ECO:0007669"/>
    <property type="project" value="UniProtKB-SubCell"/>
</dbReference>
<evidence type="ECO:0000256" key="5">
    <source>
        <dbReference type="SAM" id="MobiDB-lite"/>
    </source>
</evidence>
<dbReference type="InterPro" id="IPR004088">
    <property type="entry name" value="KH_dom_type_1"/>
</dbReference>
<reference evidence="7" key="3">
    <citation type="submission" date="2025-09" db="UniProtKB">
        <authorList>
            <consortium name="Ensembl"/>
        </authorList>
    </citation>
    <scope>IDENTIFICATION</scope>
</reference>
<dbReference type="PROSITE" id="PS50084">
    <property type="entry name" value="KH_TYPE_1"/>
    <property type="match status" value="2"/>
</dbReference>
<evidence type="ECO:0000256" key="4">
    <source>
        <dbReference type="PROSITE-ProRule" id="PRU00117"/>
    </source>
</evidence>
<proteinExistence type="predicted"/>
<dbReference type="InterPro" id="IPR048250">
    <property type="entry name" value="KH-I_FUBP1_dom2"/>
</dbReference>
<evidence type="ECO:0000256" key="2">
    <source>
        <dbReference type="ARBA" id="ARBA00022737"/>
    </source>
</evidence>
<dbReference type="Pfam" id="PF00013">
    <property type="entry name" value="KH_1"/>
    <property type="match status" value="2"/>
</dbReference>
<name>A0A8C9SV84_SCLFO</name>
<dbReference type="SUPFAM" id="SSF54791">
    <property type="entry name" value="Eukaryotic type KH-domain (KH-domain type I)"/>
    <property type="match status" value="2"/>
</dbReference>
<keyword evidence="3" id="KW-0539">Nucleus</keyword>
<comment type="subcellular location">
    <subcellularLocation>
        <location evidence="1">Nucleus</location>
    </subcellularLocation>
</comment>
<dbReference type="GO" id="GO:0003723">
    <property type="term" value="F:RNA binding"/>
    <property type="evidence" value="ECO:0007669"/>
    <property type="project" value="UniProtKB-UniRule"/>
</dbReference>
<reference evidence="7 8" key="1">
    <citation type="submission" date="2019-04" db="EMBL/GenBank/DDBJ databases">
        <authorList>
            <consortium name="Wellcome Sanger Institute Data Sharing"/>
        </authorList>
    </citation>
    <scope>NUCLEOTIDE SEQUENCE [LARGE SCALE GENOMIC DNA]</scope>
</reference>
<evidence type="ECO:0000313" key="8">
    <source>
        <dbReference type="Proteomes" id="UP000694397"/>
    </source>
</evidence>
<evidence type="ECO:0000313" key="7">
    <source>
        <dbReference type="Ensembl" id="ENSSFOP00015039058.1"/>
    </source>
</evidence>
<keyword evidence="8" id="KW-1185">Reference proteome</keyword>
<dbReference type="Ensembl" id="ENSSFOT00015043263.1">
    <property type="protein sequence ID" value="ENSSFOP00015039058.1"/>
    <property type="gene ID" value="ENSSFOG00015010213.2"/>
</dbReference>
<feature type="domain" description="K Homology" evidence="6">
    <location>
        <begin position="126"/>
        <end position="198"/>
    </location>
</feature>
<evidence type="ECO:0000259" key="6">
    <source>
        <dbReference type="SMART" id="SM00322"/>
    </source>
</evidence>
<dbReference type="PANTHER" id="PTHR10288">
    <property type="entry name" value="KH DOMAIN CONTAINING RNA BINDING PROTEIN"/>
    <property type="match status" value="1"/>
</dbReference>